<dbReference type="AlphaFoldDB" id="U5EUJ9"/>
<dbReference type="Pfam" id="PF03676">
    <property type="entry name" value="PHAF1"/>
    <property type="match status" value="1"/>
</dbReference>
<evidence type="ECO:0000313" key="2">
    <source>
        <dbReference type="EMBL" id="JAB57580.1"/>
    </source>
</evidence>
<dbReference type="GO" id="GO:0005802">
    <property type="term" value="C:trans-Golgi network"/>
    <property type="evidence" value="ECO:0007669"/>
    <property type="project" value="TreeGrafter"/>
</dbReference>
<dbReference type="EMBL" id="GANO01002291">
    <property type="protein sequence ID" value="JAB57580.1"/>
    <property type="molecule type" value="mRNA"/>
</dbReference>
<organism evidence="2">
    <name type="scientific">Corethrella appendiculata</name>
    <dbReference type="NCBI Taxonomy" id="1370023"/>
    <lineage>
        <taxon>Eukaryota</taxon>
        <taxon>Metazoa</taxon>
        <taxon>Ecdysozoa</taxon>
        <taxon>Arthropoda</taxon>
        <taxon>Hexapoda</taxon>
        <taxon>Insecta</taxon>
        <taxon>Pterygota</taxon>
        <taxon>Neoptera</taxon>
        <taxon>Endopterygota</taxon>
        <taxon>Diptera</taxon>
        <taxon>Nematocera</taxon>
        <taxon>Culicoidea</taxon>
        <taxon>Chaoboridae</taxon>
        <taxon>Corethrella</taxon>
    </lineage>
</organism>
<sequence>MLELEVVPERSMGCDNWEFILGMHFSHAVGIIQSQVGIIKGVQVLYSDTNPLSVDIIINLPQDGIRLIFDPILQRLRAIEVFNMKLVKLKYCGLPFNSPEVVPSIEEIEHSFGATHPGIYDSAKQLFALNFRGLSFYFPVDSKLHPGYAHGLGSLHFASGSSPVVSKMTLYCGSNIVESRPPPLPLSCYNQQLYLESATVLRNSLGTRGIRLQLYTEGSLRVLEPRKQCLTREILFGDSCQDITSNIGTPSRVFFKSEDKMKIHSPSAHRRSAQKRSDFFFNYFTLGIDILFDARTQKAKKIILHTNYPGHYNFNMYHRCEFNLQLTADKTHDDAMSDTPVNITAYSKWDVINSRLTPSDRPVVLHRAGSTNTSNVFGSTFCYGYQNSIIFEVMPNNYIASVTLYSPTSLHNHQQCESGCNVESLKNINQDFGTANNVKIFA</sequence>
<dbReference type="PANTHER" id="PTHR13465:SF2">
    <property type="entry name" value="PHAGOSOME ASSEMBLY FACTOR 1"/>
    <property type="match status" value="1"/>
</dbReference>
<comment type="similarity">
    <text evidence="1">Belongs to the PHAF1 family.</text>
</comment>
<dbReference type="PANTHER" id="PTHR13465">
    <property type="entry name" value="UPF0183 PROTEIN"/>
    <property type="match status" value="1"/>
</dbReference>
<evidence type="ECO:0000256" key="1">
    <source>
        <dbReference type="ARBA" id="ARBA00024339"/>
    </source>
</evidence>
<dbReference type="InterPro" id="IPR005373">
    <property type="entry name" value="PHAF1"/>
</dbReference>
<protein>
    <submittedName>
        <fullName evidence="2">Uncharacterized protein</fullName>
    </submittedName>
</protein>
<dbReference type="GO" id="GO:0043001">
    <property type="term" value="P:Golgi to plasma membrane protein transport"/>
    <property type="evidence" value="ECO:0007669"/>
    <property type="project" value="TreeGrafter"/>
</dbReference>
<name>U5EUJ9_9DIPT</name>
<accession>U5EUJ9</accession>
<proteinExistence type="evidence at transcript level"/>
<reference evidence="2" key="1">
    <citation type="journal article" date="2014" name="Insect Biochem. Mol. Biol.">
        <title>An insight into the sialome of the frog biting fly, Corethrella appendiculata.</title>
        <authorList>
            <person name="Ribeiro J.M.C."/>
            <person name="Chagas A.C."/>
            <person name="Pham V.M."/>
            <person name="Lounibos L.P."/>
            <person name="Calvo E."/>
        </authorList>
    </citation>
    <scope>NUCLEOTIDE SEQUENCE</scope>
    <source>
        <tissue evidence="2">Salivary glands</tissue>
    </source>
</reference>
<dbReference type="InterPro" id="IPR039156">
    <property type="entry name" value="PHAF1/BROMI"/>
</dbReference>